<dbReference type="EMBL" id="LWMU01000033">
    <property type="protein sequence ID" value="KZX14078.1"/>
    <property type="molecule type" value="Genomic_DNA"/>
</dbReference>
<gene>
    <name evidence="1" type="ORF">MBORA_01560</name>
</gene>
<accession>A0A166C307</accession>
<proteinExistence type="predicted"/>
<protein>
    <submittedName>
        <fullName evidence="1">Uncharacterized protein</fullName>
    </submittedName>
</protein>
<sequence>MKNNDYKFVQRIIEYCDIINDLVDKPLLEQSFFQIFYFTN</sequence>
<dbReference type="STRING" id="66851.MBORA_01560"/>
<comment type="caution">
    <text evidence="1">The sequence shown here is derived from an EMBL/GenBank/DDBJ whole genome shotgun (WGS) entry which is preliminary data.</text>
</comment>
<evidence type="ECO:0000313" key="2">
    <source>
        <dbReference type="Proteomes" id="UP000077428"/>
    </source>
</evidence>
<dbReference type="PATRIC" id="fig|66851.6.peg.197"/>
<organism evidence="1 2">
    <name type="scientific">Methanobrevibacter oralis</name>
    <dbReference type="NCBI Taxonomy" id="66851"/>
    <lineage>
        <taxon>Archaea</taxon>
        <taxon>Methanobacteriati</taxon>
        <taxon>Methanobacteriota</taxon>
        <taxon>Methanomada group</taxon>
        <taxon>Methanobacteria</taxon>
        <taxon>Methanobacteriales</taxon>
        <taxon>Methanobacteriaceae</taxon>
        <taxon>Methanobrevibacter</taxon>
    </lineage>
</organism>
<dbReference type="AlphaFoldDB" id="A0A166C307"/>
<keyword evidence="2" id="KW-1185">Reference proteome</keyword>
<dbReference type="Proteomes" id="UP000077428">
    <property type="component" value="Unassembled WGS sequence"/>
</dbReference>
<name>A0A166C307_METOA</name>
<evidence type="ECO:0000313" key="1">
    <source>
        <dbReference type="EMBL" id="KZX14078.1"/>
    </source>
</evidence>
<reference evidence="2" key="1">
    <citation type="journal article" date="2016" name="Genome Announc.">
        <title>Draft Genome Sequences of Methanobrevibacter curvatus DSM11111, Methanobrevibacter cuticularis DSM11139, Methanobrevibacter filiformis DSM11501, and Methanobrevibacter oralis DSM7256.</title>
        <authorList>
            <person name="Poehlein A."/>
            <person name="Seedorf H."/>
        </authorList>
    </citation>
    <scope>NUCLEOTIDE SEQUENCE [LARGE SCALE GENOMIC DNA]</scope>
    <source>
        <strain evidence="2">DSM 7256 / JCM 30027 / ZR</strain>
    </source>
</reference>